<evidence type="ECO:0000313" key="1">
    <source>
        <dbReference type="EMBL" id="MPM10095.1"/>
    </source>
</evidence>
<accession>A0A644X1Q4</accession>
<comment type="caution">
    <text evidence="1">The sequence shown here is derived from an EMBL/GenBank/DDBJ whole genome shotgun (WGS) entry which is preliminary data.</text>
</comment>
<proteinExistence type="predicted"/>
<dbReference type="EMBL" id="VSSQ01001650">
    <property type="protein sequence ID" value="MPM10095.1"/>
    <property type="molecule type" value="Genomic_DNA"/>
</dbReference>
<protein>
    <recommendedName>
        <fullName evidence="2">Restriction endonuclease type IV Mrr domain-containing protein</fullName>
    </recommendedName>
</protein>
<sequence length="116" mass="13445">MEIPKPQYWKGFERLVESYARLTWPEGMTSIFGGVGQKQHGVDICVRYGRVNYIGLQCKNVAKLTYDQIEKEIEKAKNFKPALSHYLIATSINRKGELQEKVNVLNSQHNEKNQFQ</sequence>
<organism evidence="1">
    <name type="scientific">bioreactor metagenome</name>
    <dbReference type="NCBI Taxonomy" id="1076179"/>
    <lineage>
        <taxon>unclassified sequences</taxon>
        <taxon>metagenomes</taxon>
        <taxon>ecological metagenomes</taxon>
    </lineage>
</organism>
<reference evidence="1" key="1">
    <citation type="submission" date="2019-08" db="EMBL/GenBank/DDBJ databases">
        <authorList>
            <person name="Kucharzyk K."/>
            <person name="Murdoch R.W."/>
            <person name="Higgins S."/>
            <person name="Loffler F."/>
        </authorList>
    </citation>
    <scope>NUCLEOTIDE SEQUENCE</scope>
</reference>
<name>A0A644X1Q4_9ZZZZ</name>
<dbReference type="AlphaFoldDB" id="A0A644X1Q4"/>
<evidence type="ECO:0008006" key="2">
    <source>
        <dbReference type="Google" id="ProtNLM"/>
    </source>
</evidence>
<gene>
    <name evidence="1" type="ORF">SDC9_56419</name>
</gene>